<comment type="caution">
    <text evidence="2">The sequence shown here is derived from an EMBL/GenBank/DDBJ whole genome shotgun (WGS) entry which is preliminary data.</text>
</comment>
<evidence type="ECO:0000313" key="3">
    <source>
        <dbReference type="Proteomes" id="UP000886653"/>
    </source>
</evidence>
<dbReference type="Proteomes" id="UP000886653">
    <property type="component" value="Unassembled WGS sequence"/>
</dbReference>
<keyword evidence="3" id="KW-1185">Reference proteome</keyword>
<name>A0A9P6T653_9BASI</name>
<keyword evidence="1" id="KW-0812">Transmembrane</keyword>
<evidence type="ECO:0000313" key="2">
    <source>
        <dbReference type="EMBL" id="KAG0139058.1"/>
    </source>
</evidence>
<organism evidence="2 3">
    <name type="scientific">Cronartium quercuum f. sp. fusiforme G11</name>
    <dbReference type="NCBI Taxonomy" id="708437"/>
    <lineage>
        <taxon>Eukaryota</taxon>
        <taxon>Fungi</taxon>
        <taxon>Dikarya</taxon>
        <taxon>Basidiomycota</taxon>
        <taxon>Pucciniomycotina</taxon>
        <taxon>Pucciniomycetes</taxon>
        <taxon>Pucciniales</taxon>
        <taxon>Coleosporiaceae</taxon>
        <taxon>Cronartium</taxon>
    </lineage>
</organism>
<gene>
    <name evidence="2" type="ORF">CROQUDRAFT_560630</name>
</gene>
<keyword evidence="1" id="KW-0472">Membrane</keyword>
<keyword evidence="1" id="KW-1133">Transmembrane helix</keyword>
<sequence length="88" mass="10647">MFLINDGLTVSMKVPYTFLLMLVFFFFVFFVYVFLFLILPFLFLSQDSKSPVKEKNRRMLYSTRARNHSFLQGEYIRKRQQYARPPSN</sequence>
<accession>A0A9P6T653</accession>
<feature type="transmembrane region" description="Helical" evidence="1">
    <location>
        <begin position="20"/>
        <end position="44"/>
    </location>
</feature>
<protein>
    <submittedName>
        <fullName evidence="2">Uncharacterized protein</fullName>
    </submittedName>
</protein>
<evidence type="ECO:0000256" key="1">
    <source>
        <dbReference type="SAM" id="Phobius"/>
    </source>
</evidence>
<reference evidence="2" key="1">
    <citation type="submission" date="2013-11" db="EMBL/GenBank/DDBJ databases">
        <title>Genome sequence of the fusiform rust pathogen reveals effectors for host alternation and coevolution with pine.</title>
        <authorList>
            <consortium name="DOE Joint Genome Institute"/>
            <person name="Smith K."/>
            <person name="Pendleton A."/>
            <person name="Kubisiak T."/>
            <person name="Anderson C."/>
            <person name="Salamov A."/>
            <person name="Aerts A."/>
            <person name="Riley R."/>
            <person name="Clum A."/>
            <person name="Lindquist E."/>
            <person name="Ence D."/>
            <person name="Campbell M."/>
            <person name="Kronenberg Z."/>
            <person name="Feau N."/>
            <person name="Dhillon B."/>
            <person name="Hamelin R."/>
            <person name="Burleigh J."/>
            <person name="Smith J."/>
            <person name="Yandell M."/>
            <person name="Nelson C."/>
            <person name="Grigoriev I."/>
            <person name="Davis J."/>
        </authorList>
    </citation>
    <scope>NUCLEOTIDE SEQUENCE</scope>
    <source>
        <strain evidence="2">G11</strain>
    </source>
</reference>
<dbReference type="AlphaFoldDB" id="A0A9P6T653"/>
<dbReference type="EMBL" id="MU167863">
    <property type="protein sequence ID" value="KAG0139058.1"/>
    <property type="molecule type" value="Genomic_DNA"/>
</dbReference>
<proteinExistence type="predicted"/>